<dbReference type="InterPro" id="IPR027417">
    <property type="entry name" value="P-loop_NTPase"/>
</dbReference>
<name>A0AAN8WGD5_9MAGN</name>
<feature type="domain" description="APS kinase" evidence="5">
    <location>
        <begin position="31"/>
        <end position="71"/>
    </location>
</feature>
<dbReference type="AlphaFoldDB" id="A0AAN8WGD5"/>
<keyword evidence="7" id="KW-1185">Reference proteome</keyword>
<sequence>GKLDRRRLLNQKGCVVWITGLSGSVDLIHSGEVAKLFADAGLICIASLISPHRKDHDACRAMLTDGNFIEVRLFLSSLLLDLLEKWT</sequence>
<evidence type="ECO:0000256" key="1">
    <source>
        <dbReference type="ARBA" id="ARBA00004678"/>
    </source>
</evidence>
<dbReference type="InterPro" id="IPR059117">
    <property type="entry name" value="APS_kinase_dom"/>
</dbReference>
<evidence type="ECO:0000256" key="3">
    <source>
        <dbReference type="ARBA" id="ARBA00022741"/>
    </source>
</evidence>
<dbReference type="PANTHER" id="PTHR11055">
    <property type="entry name" value="BIFUNCTIONAL 3'-PHOSPHOADENOSINE 5'-PHOSPHOSULFATE SYNTHASE"/>
    <property type="match status" value="1"/>
</dbReference>
<proteinExistence type="predicted"/>
<evidence type="ECO:0000256" key="2">
    <source>
        <dbReference type="ARBA" id="ARBA00022679"/>
    </source>
</evidence>
<comment type="pathway">
    <text evidence="1">Sulfur metabolism.</text>
</comment>
<feature type="non-terminal residue" evidence="6">
    <location>
        <position position="1"/>
    </location>
</feature>
<accession>A0AAN8WGD5</accession>
<dbReference type="PANTHER" id="PTHR11055:SF1">
    <property type="entry name" value="PAPS SYNTHETASE, ISOFORM D"/>
    <property type="match status" value="1"/>
</dbReference>
<evidence type="ECO:0000313" key="6">
    <source>
        <dbReference type="EMBL" id="KAK6945447.1"/>
    </source>
</evidence>
<keyword evidence="3" id="KW-0547">Nucleotide-binding</keyword>
<evidence type="ECO:0000256" key="4">
    <source>
        <dbReference type="ARBA" id="ARBA00022840"/>
    </source>
</evidence>
<dbReference type="EMBL" id="JBAMMX010000003">
    <property type="protein sequence ID" value="KAK6945447.1"/>
    <property type="molecule type" value="Genomic_DNA"/>
</dbReference>
<keyword evidence="2" id="KW-0808">Transferase</keyword>
<reference evidence="6 7" key="1">
    <citation type="submission" date="2023-12" db="EMBL/GenBank/DDBJ databases">
        <title>A high-quality genome assembly for Dillenia turbinata (Dilleniales).</title>
        <authorList>
            <person name="Chanderbali A."/>
        </authorList>
    </citation>
    <scope>NUCLEOTIDE SEQUENCE [LARGE SCALE GENOMIC DNA]</scope>
    <source>
        <strain evidence="6">LSX21</strain>
        <tissue evidence="6">Leaf</tissue>
    </source>
</reference>
<gene>
    <name evidence="6" type="ORF">RJ641_026549</name>
</gene>
<dbReference type="GO" id="GO:0000103">
    <property type="term" value="P:sulfate assimilation"/>
    <property type="evidence" value="ECO:0007669"/>
    <property type="project" value="TreeGrafter"/>
</dbReference>
<dbReference type="GO" id="GO:0004020">
    <property type="term" value="F:adenylylsulfate kinase activity"/>
    <property type="evidence" value="ECO:0007669"/>
    <property type="project" value="TreeGrafter"/>
</dbReference>
<evidence type="ECO:0000259" key="5">
    <source>
        <dbReference type="Pfam" id="PF01583"/>
    </source>
</evidence>
<organism evidence="6 7">
    <name type="scientific">Dillenia turbinata</name>
    <dbReference type="NCBI Taxonomy" id="194707"/>
    <lineage>
        <taxon>Eukaryota</taxon>
        <taxon>Viridiplantae</taxon>
        <taxon>Streptophyta</taxon>
        <taxon>Embryophyta</taxon>
        <taxon>Tracheophyta</taxon>
        <taxon>Spermatophyta</taxon>
        <taxon>Magnoliopsida</taxon>
        <taxon>eudicotyledons</taxon>
        <taxon>Gunneridae</taxon>
        <taxon>Pentapetalae</taxon>
        <taxon>Dilleniales</taxon>
        <taxon>Dilleniaceae</taxon>
        <taxon>Dillenia</taxon>
    </lineage>
</organism>
<dbReference type="GO" id="GO:0005524">
    <property type="term" value="F:ATP binding"/>
    <property type="evidence" value="ECO:0007669"/>
    <property type="project" value="UniProtKB-KW"/>
</dbReference>
<keyword evidence="4" id="KW-0067">ATP-binding</keyword>
<dbReference type="Proteomes" id="UP001370490">
    <property type="component" value="Unassembled WGS sequence"/>
</dbReference>
<dbReference type="Pfam" id="PF01583">
    <property type="entry name" value="APS_kinase"/>
    <property type="match status" value="1"/>
</dbReference>
<comment type="caution">
    <text evidence="6">The sequence shown here is derived from an EMBL/GenBank/DDBJ whole genome shotgun (WGS) entry which is preliminary data.</text>
</comment>
<evidence type="ECO:0000313" key="7">
    <source>
        <dbReference type="Proteomes" id="UP001370490"/>
    </source>
</evidence>
<dbReference type="Gene3D" id="3.40.50.300">
    <property type="entry name" value="P-loop containing nucleotide triphosphate hydrolases"/>
    <property type="match status" value="2"/>
</dbReference>
<protein>
    <recommendedName>
        <fullName evidence="5">APS kinase domain-containing protein</fullName>
    </recommendedName>
</protein>